<name>M2MUW5_BAUPA</name>
<gene>
    <name evidence="1" type="ORF">BAUCODRAFT_181419</name>
</gene>
<protein>
    <submittedName>
        <fullName evidence="1">Uncharacterized protein</fullName>
    </submittedName>
</protein>
<evidence type="ECO:0000313" key="2">
    <source>
        <dbReference type="Proteomes" id="UP000011761"/>
    </source>
</evidence>
<sequence>MLDSPGSQDDCFESTLAERVQTVLEASDTLHSVLGLRRGSSLLGEEGVRLWKMPEPAWPASNSSTQNRTWEDVLLGFKPPEDGAAYSLALQHTRGSQNSLQRTAVASCDFSTTKLEIPEIVIEPPSTGSTPLKLNVDVLTSKRKRSPTKLLKSQHRVATEGSKVDLGLTCSHFEQQ</sequence>
<accession>M2MUW5</accession>
<proteinExistence type="predicted"/>
<dbReference type="EMBL" id="KB445550">
    <property type="protein sequence ID" value="EMD00742.1"/>
    <property type="molecule type" value="Genomic_DNA"/>
</dbReference>
<dbReference type="Proteomes" id="UP000011761">
    <property type="component" value="Unassembled WGS sequence"/>
</dbReference>
<reference evidence="1 2" key="1">
    <citation type="journal article" date="2012" name="PLoS Pathog.">
        <title>Diverse lifestyles and strategies of plant pathogenesis encoded in the genomes of eighteen Dothideomycetes fungi.</title>
        <authorList>
            <person name="Ohm R.A."/>
            <person name="Feau N."/>
            <person name="Henrissat B."/>
            <person name="Schoch C.L."/>
            <person name="Horwitz B.A."/>
            <person name="Barry K.W."/>
            <person name="Condon B.J."/>
            <person name="Copeland A.C."/>
            <person name="Dhillon B."/>
            <person name="Glaser F."/>
            <person name="Hesse C.N."/>
            <person name="Kosti I."/>
            <person name="LaButti K."/>
            <person name="Lindquist E.A."/>
            <person name="Lucas S."/>
            <person name="Salamov A.A."/>
            <person name="Bradshaw R.E."/>
            <person name="Ciuffetti L."/>
            <person name="Hamelin R.C."/>
            <person name="Kema G.H.J."/>
            <person name="Lawrence C."/>
            <person name="Scott J.A."/>
            <person name="Spatafora J.W."/>
            <person name="Turgeon B.G."/>
            <person name="de Wit P.J.G.M."/>
            <person name="Zhong S."/>
            <person name="Goodwin S.B."/>
            <person name="Grigoriev I.V."/>
        </authorList>
    </citation>
    <scope>NUCLEOTIDE SEQUENCE [LARGE SCALE GENOMIC DNA]</scope>
    <source>
        <strain evidence="1 2">UAMH 10762</strain>
    </source>
</reference>
<dbReference type="GeneID" id="19109507"/>
<dbReference type="KEGG" id="bcom:BAUCODRAFT_181419"/>
<dbReference type="RefSeq" id="XP_007671926.1">
    <property type="nucleotide sequence ID" value="XM_007673736.1"/>
</dbReference>
<dbReference type="HOGENOM" id="CLU_1524864_0_0_1"/>
<evidence type="ECO:0000313" key="1">
    <source>
        <dbReference type="EMBL" id="EMD00742.1"/>
    </source>
</evidence>
<organism evidence="1 2">
    <name type="scientific">Baudoinia panamericana (strain UAMH 10762)</name>
    <name type="common">Angels' share fungus</name>
    <name type="synonym">Baudoinia compniacensis (strain UAMH 10762)</name>
    <dbReference type="NCBI Taxonomy" id="717646"/>
    <lineage>
        <taxon>Eukaryota</taxon>
        <taxon>Fungi</taxon>
        <taxon>Dikarya</taxon>
        <taxon>Ascomycota</taxon>
        <taxon>Pezizomycotina</taxon>
        <taxon>Dothideomycetes</taxon>
        <taxon>Dothideomycetidae</taxon>
        <taxon>Mycosphaerellales</taxon>
        <taxon>Teratosphaeriaceae</taxon>
        <taxon>Baudoinia</taxon>
    </lineage>
</organism>
<keyword evidence="2" id="KW-1185">Reference proteome</keyword>
<dbReference type="AlphaFoldDB" id="M2MUW5"/>